<evidence type="ECO:0000259" key="1">
    <source>
        <dbReference type="Pfam" id="PF01208"/>
    </source>
</evidence>
<dbReference type="GO" id="GO:0006779">
    <property type="term" value="P:porphyrin-containing compound biosynthetic process"/>
    <property type="evidence" value="ECO:0007669"/>
    <property type="project" value="InterPro"/>
</dbReference>
<reference evidence="2" key="1">
    <citation type="submission" date="2023-02" db="EMBL/GenBank/DDBJ databases">
        <title>Gut commensal Christensenella minuta modulates host metabolism via a new class of secondary bile acids.</title>
        <authorList>
            <person name="Liu C."/>
        </authorList>
    </citation>
    <scope>NUCLEOTIDE SEQUENCE</scope>
    <source>
        <strain evidence="2">CA70</strain>
    </source>
</reference>
<dbReference type="EMBL" id="CP117826">
    <property type="protein sequence ID" value="XCC61512.1"/>
    <property type="molecule type" value="Genomic_DNA"/>
</dbReference>
<sequence>MTAIKEQYEARKKRVADAVKLIEPDRIPLVPVFQAFPVYYANKWTIQDIMEDYTKATDVYDYLYDHFQPDLGWDPILFYPVNYMERSGINWFRWPGNHIDDPNTMYQFIEGEYMKGDEYGEAIFDITKFMMNKWIPRSFSKLSGLSKIDFRNTMWFGHMGAFAAFSDPEVISSLEALVESGKMLADWFGYLAEYQAHMKEKYGIPPIYAGFAYAPFDMIGDSMRGTVDIMMDMYDHEEELLRLIDVMTDFAIKDTIAGCSGKEVPYVWYWLHKGVDEFMSDEQFRTFYWPSLRRYLTEVAEAGLTPMVYVEGAYNTRLEYLKEVPPGKVIYNFEYTDMEAAKKALGGHSCIMGNVPAVMLTYGSPDEVRDYCKWLIDTCAPGGGYIMDTGTMVDDAKPENIEAMFETTLTYGKR</sequence>
<dbReference type="Pfam" id="PF01208">
    <property type="entry name" value="URO-D"/>
    <property type="match status" value="1"/>
</dbReference>
<dbReference type="InterPro" id="IPR038071">
    <property type="entry name" value="UROD/MetE-like_sf"/>
</dbReference>
<evidence type="ECO:0000313" key="2">
    <source>
        <dbReference type="EMBL" id="XCC61512.1"/>
    </source>
</evidence>
<dbReference type="AlphaFoldDB" id="A0AAU8A6M3"/>
<dbReference type="PANTHER" id="PTHR47099">
    <property type="entry name" value="METHYLCOBAMIDE:COM METHYLTRANSFERASE MTBA"/>
    <property type="match status" value="1"/>
</dbReference>
<dbReference type="InterPro" id="IPR000257">
    <property type="entry name" value="Uroporphyrinogen_deCOase"/>
</dbReference>
<accession>A0AAU8A6M3</accession>
<dbReference type="PANTHER" id="PTHR47099:SF1">
    <property type="entry name" value="METHYLCOBAMIDE:COM METHYLTRANSFERASE MTBA"/>
    <property type="match status" value="1"/>
</dbReference>
<dbReference type="GO" id="GO:0004853">
    <property type="term" value="F:uroporphyrinogen decarboxylase activity"/>
    <property type="evidence" value="ECO:0007669"/>
    <property type="project" value="InterPro"/>
</dbReference>
<name>A0AAU8A6M3_9FIRM</name>
<feature type="domain" description="Uroporphyrinogen decarboxylase (URO-D)" evidence="1">
    <location>
        <begin position="186"/>
        <end position="408"/>
    </location>
</feature>
<protein>
    <submittedName>
        <fullName evidence="2">Uroporphyrinogen decarboxylase family protein</fullName>
    </submittedName>
</protein>
<proteinExistence type="predicted"/>
<dbReference type="SUPFAM" id="SSF51726">
    <property type="entry name" value="UROD/MetE-like"/>
    <property type="match status" value="1"/>
</dbReference>
<gene>
    <name evidence="2" type="ORF">PUP29_08205</name>
</gene>
<organism evidence="2">
    <name type="scientific">Christensenella massiliensis</name>
    <dbReference type="NCBI Taxonomy" id="1805714"/>
    <lineage>
        <taxon>Bacteria</taxon>
        <taxon>Bacillati</taxon>
        <taxon>Bacillota</taxon>
        <taxon>Clostridia</taxon>
        <taxon>Christensenellales</taxon>
        <taxon>Christensenellaceae</taxon>
        <taxon>Christensenella</taxon>
    </lineage>
</organism>
<dbReference type="RefSeq" id="WP_353422960.1">
    <property type="nucleotide sequence ID" value="NZ_CP117826.1"/>
</dbReference>
<dbReference type="InterPro" id="IPR052024">
    <property type="entry name" value="Methanogen_methyltrans"/>
</dbReference>
<dbReference type="Gene3D" id="3.20.20.210">
    <property type="match status" value="1"/>
</dbReference>